<evidence type="ECO:0000313" key="1">
    <source>
        <dbReference type="EMBL" id="OLP56422.1"/>
    </source>
</evidence>
<organism evidence="1 2">
    <name type="scientific">Symbiodinium microadriaticum</name>
    <name type="common">Dinoflagellate</name>
    <name type="synonym">Zooxanthella microadriatica</name>
    <dbReference type="NCBI Taxonomy" id="2951"/>
    <lineage>
        <taxon>Eukaryota</taxon>
        <taxon>Sar</taxon>
        <taxon>Alveolata</taxon>
        <taxon>Dinophyceae</taxon>
        <taxon>Suessiales</taxon>
        <taxon>Symbiodiniaceae</taxon>
        <taxon>Symbiodinium</taxon>
    </lineage>
</organism>
<reference evidence="1 2" key="1">
    <citation type="submission" date="2016-02" db="EMBL/GenBank/DDBJ databases">
        <title>Genome analysis of coral dinoflagellate symbionts highlights evolutionary adaptations to a symbiotic lifestyle.</title>
        <authorList>
            <person name="Aranda M."/>
            <person name="Li Y."/>
            <person name="Liew Y.J."/>
            <person name="Baumgarten S."/>
            <person name="Simakov O."/>
            <person name="Wilson M."/>
            <person name="Piel J."/>
            <person name="Ashoor H."/>
            <person name="Bougouffa S."/>
            <person name="Bajic V.B."/>
            <person name="Ryu T."/>
            <person name="Ravasi T."/>
            <person name="Bayer T."/>
            <person name="Micklem G."/>
            <person name="Kim H."/>
            <person name="Bhak J."/>
            <person name="Lajeunesse T.C."/>
            <person name="Voolstra C.R."/>
        </authorList>
    </citation>
    <scope>NUCLEOTIDE SEQUENCE [LARGE SCALE GENOMIC DNA]</scope>
    <source>
        <strain evidence="1 2">CCMP2467</strain>
    </source>
</reference>
<dbReference type="EMBL" id="LSRX01008314">
    <property type="protein sequence ID" value="OLP56422.1"/>
    <property type="molecule type" value="Genomic_DNA"/>
</dbReference>
<sequence>DQLKNVQQIQASNGAFAAIRADGSVVTWGKPEEGGDSSAVQELLKDVQHVQASHGAFAAVVGDGSVITWGHPQHGGDGTDQLMAVLALEGTSREPDCRE</sequence>
<keyword evidence="2" id="KW-1185">Reference proteome</keyword>
<dbReference type="InterPro" id="IPR009091">
    <property type="entry name" value="RCC1/BLIP-II"/>
</dbReference>
<dbReference type="SUPFAM" id="SSF50985">
    <property type="entry name" value="RCC1/BLIP-II"/>
    <property type="match status" value="1"/>
</dbReference>
<feature type="non-terminal residue" evidence="1">
    <location>
        <position position="1"/>
    </location>
</feature>
<dbReference type="OrthoDB" id="444959at2759"/>
<accession>A0A1Q9AM66</accession>
<proteinExistence type="predicted"/>
<protein>
    <recommendedName>
        <fullName evidence="3">E3 ubiquitin-protein ligase HERC2</fullName>
    </recommendedName>
</protein>
<dbReference type="AlphaFoldDB" id="A0A1Q9AM66"/>
<comment type="caution">
    <text evidence="1">The sequence shown here is derived from an EMBL/GenBank/DDBJ whole genome shotgun (WGS) entry which is preliminary data.</text>
</comment>
<evidence type="ECO:0008006" key="3">
    <source>
        <dbReference type="Google" id="ProtNLM"/>
    </source>
</evidence>
<dbReference type="Gene3D" id="2.130.10.30">
    <property type="entry name" value="Regulator of chromosome condensation 1/beta-lactamase-inhibitor protein II"/>
    <property type="match status" value="1"/>
</dbReference>
<name>A0A1Q9AM66_SYMMI</name>
<dbReference type="Proteomes" id="UP000186817">
    <property type="component" value="Unassembled WGS sequence"/>
</dbReference>
<evidence type="ECO:0000313" key="2">
    <source>
        <dbReference type="Proteomes" id="UP000186817"/>
    </source>
</evidence>
<gene>
    <name evidence="1" type="ORF">AK812_SmicGene48582</name>
</gene>